<evidence type="ECO:0000256" key="3">
    <source>
        <dbReference type="ARBA" id="ARBA00022448"/>
    </source>
</evidence>
<evidence type="ECO:0000256" key="9">
    <source>
        <dbReference type="RuleBase" id="RU365093"/>
    </source>
</evidence>
<dbReference type="InterPro" id="IPR058982">
    <property type="entry name" value="Beta-barrel_AprE"/>
</dbReference>
<evidence type="ECO:0000259" key="12">
    <source>
        <dbReference type="Pfam" id="PF26002"/>
    </source>
</evidence>
<dbReference type="InterPro" id="IPR050739">
    <property type="entry name" value="MFP"/>
</dbReference>
<comment type="similarity">
    <text evidence="2 9">Belongs to the membrane fusion protein (MFP) (TC 8.A.1) family.</text>
</comment>
<feature type="domain" description="AprE-like beta-barrel" evidence="12">
    <location>
        <begin position="343"/>
        <end position="435"/>
    </location>
</feature>
<evidence type="ECO:0000256" key="2">
    <source>
        <dbReference type="ARBA" id="ARBA00009477"/>
    </source>
</evidence>
<accession>A0A0M3ARE4</accession>
<keyword evidence="10" id="KW-0175">Coiled coil</keyword>
<evidence type="ECO:0000256" key="10">
    <source>
        <dbReference type="SAM" id="Coils"/>
    </source>
</evidence>
<keyword evidence="6 9" id="KW-0812">Transmembrane</keyword>
<dbReference type="EMBL" id="LBIC01000003">
    <property type="protein sequence ID" value="KKW92767.1"/>
    <property type="molecule type" value="Genomic_DNA"/>
</dbReference>
<name>A0A0M3ARE4_9SPHN</name>
<feature type="coiled-coil region" evidence="10">
    <location>
        <begin position="257"/>
        <end position="284"/>
    </location>
</feature>
<feature type="domain" description="AprE-like long alpha-helical hairpin" evidence="11">
    <location>
        <begin position="109"/>
        <end position="301"/>
    </location>
</feature>
<evidence type="ECO:0000313" key="14">
    <source>
        <dbReference type="Proteomes" id="UP000033874"/>
    </source>
</evidence>
<dbReference type="GO" id="GO:0015031">
    <property type="term" value="P:protein transport"/>
    <property type="evidence" value="ECO:0007669"/>
    <property type="project" value="InterPro"/>
</dbReference>
<feature type="transmembrane region" description="Helical" evidence="9">
    <location>
        <begin position="36"/>
        <end position="54"/>
    </location>
</feature>
<evidence type="ECO:0000259" key="11">
    <source>
        <dbReference type="Pfam" id="PF25994"/>
    </source>
</evidence>
<dbReference type="Proteomes" id="UP000033874">
    <property type="component" value="Unassembled WGS sequence"/>
</dbReference>
<comment type="subcellular location">
    <subcellularLocation>
        <location evidence="1 9">Cell inner membrane</location>
        <topology evidence="1 9">Single-pass membrane protein</topology>
    </subcellularLocation>
</comment>
<evidence type="ECO:0000256" key="5">
    <source>
        <dbReference type="ARBA" id="ARBA00022519"/>
    </source>
</evidence>
<organism evidence="13 14">
    <name type="scientific">Sphingobium chungbukense</name>
    <dbReference type="NCBI Taxonomy" id="56193"/>
    <lineage>
        <taxon>Bacteria</taxon>
        <taxon>Pseudomonadati</taxon>
        <taxon>Pseudomonadota</taxon>
        <taxon>Alphaproteobacteria</taxon>
        <taxon>Sphingomonadales</taxon>
        <taxon>Sphingomonadaceae</taxon>
        <taxon>Sphingobium</taxon>
    </lineage>
</organism>
<keyword evidence="3 9" id="KW-0813">Transport</keyword>
<evidence type="ECO:0000256" key="4">
    <source>
        <dbReference type="ARBA" id="ARBA00022475"/>
    </source>
</evidence>
<evidence type="ECO:0000256" key="1">
    <source>
        <dbReference type="ARBA" id="ARBA00004377"/>
    </source>
</evidence>
<dbReference type="RefSeq" id="WP_046762982.1">
    <property type="nucleotide sequence ID" value="NZ_LBIC01000003.1"/>
</dbReference>
<keyword evidence="14" id="KW-1185">Reference proteome</keyword>
<dbReference type="Pfam" id="PF26002">
    <property type="entry name" value="Beta-barrel_AprE"/>
    <property type="match status" value="1"/>
</dbReference>
<keyword evidence="8 9" id="KW-0472">Membrane</keyword>
<dbReference type="Pfam" id="PF25994">
    <property type="entry name" value="HH_AprE"/>
    <property type="match status" value="1"/>
</dbReference>
<dbReference type="AlphaFoldDB" id="A0A0M3ARE4"/>
<dbReference type="InterPro" id="IPR058781">
    <property type="entry name" value="HH_AprE-like"/>
</dbReference>
<proteinExistence type="inferred from homology"/>
<dbReference type="PATRIC" id="fig|56193.3.peg.1562"/>
<dbReference type="STRING" id="56193.YP76_07555"/>
<sequence>MGDIQLSDASGAIRLTHPGGYETPVIDDRPDRDMRTGIIIAVLFFVVFLGWAAFARLDAAAYAAGRLTVAGQRQSVQHRDGGVVGAIFVKEGQHVRQGQPLMELAAADVRAQARMYGAQYIELQAQRARLIAEQLGANHVEWPAEFATLQGQEKEDAQEAIKLQTTQFNSRSSVLTAQTGVLREQASQVQETARGYRSQLAASSEQARLIGEELDSLQDVAEKGFVSKSRIRALERARADLQGQEGQYSASIARSGAEAGENRLKALEAEKAYKERAASELRDVEFSLNEVAPKYRAAKDQLARLAIRAPATGTVVGLSVFTVGGVIAPGQKLMDVVPDRAGLVIEARISPDDIDDLKVGQNAQIRFNSLHERDLPIMDGRITRLSADSFQDEKTGLSFYTGEITVPSKELDIIRGKRGQDFNLKAGMPVQILVPLHARTALQYALEPLTQSLWLSFREH</sequence>
<evidence type="ECO:0000256" key="6">
    <source>
        <dbReference type="ARBA" id="ARBA00022692"/>
    </source>
</evidence>
<keyword evidence="7 9" id="KW-1133">Transmembrane helix</keyword>
<dbReference type="PANTHER" id="PTHR30386">
    <property type="entry name" value="MEMBRANE FUSION SUBUNIT OF EMRAB-TOLC MULTIDRUG EFFLUX PUMP"/>
    <property type="match status" value="1"/>
</dbReference>
<reference evidence="13 14" key="1">
    <citation type="submission" date="2015-04" db="EMBL/GenBank/DDBJ databases">
        <title>Genome sequence of aromatic hydrocarbons-degrading Sphingobium chungbukense DJ77.</title>
        <authorList>
            <person name="Kim Y.-C."/>
            <person name="Chae J.-C."/>
        </authorList>
    </citation>
    <scope>NUCLEOTIDE SEQUENCE [LARGE SCALE GENOMIC DNA]</scope>
    <source>
        <strain evidence="13 14">DJ77</strain>
    </source>
</reference>
<dbReference type="PRINTS" id="PR01490">
    <property type="entry name" value="RTXTOXIND"/>
</dbReference>
<dbReference type="PANTHER" id="PTHR30386:SF17">
    <property type="entry name" value="ALKALINE PROTEASE SECRETION PROTEIN APRE"/>
    <property type="match status" value="1"/>
</dbReference>
<keyword evidence="5 9" id="KW-0997">Cell inner membrane</keyword>
<dbReference type="NCBIfam" id="TIGR01843">
    <property type="entry name" value="type_I_hlyD"/>
    <property type="match status" value="1"/>
</dbReference>
<dbReference type="Gene3D" id="2.40.30.170">
    <property type="match status" value="1"/>
</dbReference>
<dbReference type="InterPro" id="IPR010129">
    <property type="entry name" value="T1SS_HlyD"/>
</dbReference>
<evidence type="ECO:0000256" key="8">
    <source>
        <dbReference type="ARBA" id="ARBA00023136"/>
    </source>
</evidence>
<gene>
    <name evidence="13" type="ORF">YP76_07555</name>
</gene>
<evidence type="ECO:0000256" key="7">
    <source>
        <dbReference type="ARBA" id="ARBA00022989"/>
    </source>
</evidence>
<protein>
    <recommendedName>
        <fullName evidence="9">Membrane fusion protein (MFP) family protein</fullName>
    </recommendedName>
</protein>
<comment type="caution">
    <text evidence="13">The sequence shown here is derived from an EMBL/GenBank/DDBJ whole genome shotgun (WGS) entry which is preliminary data.</text>
</comment>
<evidence type="ECO:0000313" key="13">
    <source>
        <dbReference type="EMBL" id="KKW92767.1"/>
    </source>
</evidence>
<keyword evidence="4 9" id="KW-1003">Cell membrane</keyword>
<dbReference type="GO" id="GO:0005886">
    <property type="term" value="C:plasma membrane"/>
    <property type="evidence" value="ECO:0007669"/>
    <property type="project" value="UniProtKB-SubCell"/>
</dbReference>
<dbReference type="Gene3D" id="2.40.50.100">
    <property type="match status" value="1"/>
</dbReference>